<evidence type="ECO:0000256" key="2">
    <source>
        <dbReference type="SAM" id="SignalP"/>
    </source>
</evidence>
<keyword evidence="1 2" id="KW-0732">Signal</keyword>
<evidence type="ECO:0000313" key="4">
    <source>
        <dbReference type="EMBL" id="ALN78727.1"/>
    </source>
</evidence>
<gene>
    <name evidence="4" type="ORF">LA76x_0566</name>
</gene>
<keyword evidence="5" id="KW-1185">Reference proteome</keyword>
<dbReference type="eggNOG" id="ENOG5033EEM">
    <property type="taxonomic scope" value="Bacteria"/>
</dbReference>
<dbReference type="Gene3D" id="2.40.128.130">
    <property type="entry name" value="Autotransporter beta-domain"/>
    <property type="match status" value="1"/>
</dbReference>
<feature type="domain" description="Outer membrane protein beta-barrel" evidence="3">
    <location>
        <begin position="2"/>
        <end position="170"/>
    </location>
</feature>
<feature type="chain" id="PRO_5012023201" evidence="2">
    <location>
        <begin position="16"/>
        <end position="209"/>
    </location>
</feature>
<dbReference type="Proteomes" id="UP000060787">
    <property type="component" value="Chromosome"/>
</dbReference>
<dbReference type="SUPFAM" id="SSF56935">
    <property type="entry name" value="Porins"/>
    <property type="match status" value="1"/>
</dbReference>
<proteinExistence type="predicted"/>
<dbReference type="EMBL" id="CP011129">
    <property type="protein sequence ID" value="ALN78727.1"/>
    <property type="molecule type" value="Genomic_DNA"/>
</dbReference>
<dbReference type="NCBIfam" id="TIGR01414">
    <property type="entry name" value="autotrans_barl"/>
    <property type="match status" value="1"/>
</dbReference>
<accession>A0A0S2F5A5</accession>
<dbReference type="Pfam" id="PF13505">
    <property type="entry name" value="OMP_b-brl"/>
    <property type="match status" value="1"/>
</dbReference>
<sequence length="209" mass="22438">MLLAAAALSPVTALAASRSYTYMDAGYGKQTIESADSDPLLRLDDIDADGGYVGGSVELGRGMFVTGAFHRGNGDVDVSSGSQVLTRLDVDVQQVALGLGYHYEINERLDWTAELGYLNTRFEYENRALAFTEKQDGDDARVSVGLRGNLSERLEAWGKLRYTDGDTYDGEVSGAVGALLKFNELWGLTAEAGAGAGNRQYTLGVRASF</sequence>
<dbReference type="RefSeq" id="WP_057916489.1">
    <property type="nucleotide sequence ID" value="NZ_CP011129.1"/>
</dbReference>
<reference evidence="4 5" key="1">
    <citation type="journal article" date="2015" name="BMC Genomics">
        <title>Comparative genomics and metabolic profiling of the genus Lysobacter.</title>
        <authorList>
            <person name="de Bruijn I."/>
            <person name="Cheng X."/>
            <person name="de Jager V."/>
            <person name="Exposito R.G."/>
            <person name="Watrous J."/>
            <person name="Patel N."/>
            <person name="Postma J."/>
            <person name="Dorrestein P.C."/>
            <person name="Kobayashi D."/>
            <person name="Raaijmakers J.M."/>
        </authorList>
    </citation>
    <scope>NUCLEOTIDE SEQUENCE [LARGE SCALE GENOMIC DNA]</scope>
    <source>
        <strain evidence="4 5">76</strain>
    </source>
</reference>
<evidence type="ECO:0000256" key="1">
    <source>
        <dbReference type="ARBA" id="ARBA00022729"/>
    </source>
</evidence>
<dbReference type="InterPro" id="IPR006315">
    <property type="entry name" value="OM_autotransptr_brl_dom"/>
</dbReference>
<dbReference type="InterPro" id="IPR036709">
    <property type="entry name" value="Autotransporte_beta_dom_sf"/>
</dbReference>
<name>A0A0S2F5A5_LYSAN</name>
<dbReference type="PATRIC" id="fig|84531.8.peg.593"/>
<dbReference type="AlphaFoldDB" id="A0A0S2F5A5"/>
<dbReference type="GO" id="GO:0019867">
    <property type="term" value="C:outer membrane"/>
    <property type="evidence" value="ECO:0007669"/>
    <property type="project" value="InterPro"/>
</dbReference>
<feature type="signal peptide" evidence="2">
    <location>
        <begin position="1"/>
        <end position="15"/>
    </location>
</feature>
<organism evidence="4 5">
    <name type="scientific">Lysobacter antibioticus</name>
    <dbReference type="NCBI Taxonomy" id="84531"/>
    <lineage>
        <taxon>Bacteria</taxon>
        <taxon>Pseudomonadati</taxon>
        <taxon>Pseudomonadota</taxon>
        <taxon>Gammaproteobacteria</taxon>
        <taxon>Lysobacterales</taxon>
        <taxon>Lysobacteraceae</taxon>
        <taxon>Lysobacter</taxon>
    </lineage>
</organism>
<evidence type="ECO:0000313" key="5">
    <source>
        <dbReference type="Proteomes" id="UP000060787"/>
    </source>
</evidence>
<dbReference type="InterPro" id="IPR027385">
    <property type="entry name" value="Beta-barrel_OMP"/>
</dbReference>
<protein>
    <submittedName>
        <fullName evidence="4">Outer membrane autotransporter barrel domain protein</fullName>
    </submittedName>
</protein>
<dbReference type="KEGG" id="lab:LA76x_0566"/>
<evidence type="ECO:0000259" key="3">
    <source>
        <dbReference type="Pfam" id="PF13505"/>
    </source>
</evidence>